<feature type="transmembrane region" description="Helical" evidence="5">
    <location>
        <begin position="99"/>
        <end position="117"/>
    </location>
</feature>
<feature type="transmembrane region" description="Helical" evidence="5">
    <location>
        <begin position="59"/>
        <end position="78"/>
    </location>
</feature>
<dbReference type="EMBL" id="MK072393">
    <property type="protein sequence ID" value="AYV83754.1"/>
    <property type="molecule type" value="Genomic_DNA"/>
</dbReference>
<dbReference type="PROSITE" id="PS50089">
    <property type="entry name" value="ZF_RING_2"/>
    <property type="match status" value="1"/>
</dbReference>
<keyword evidence="2 4" id="KW-0863">Zinc-finger</keyword>
<accession>A0A3G5AAY4</accession>
<dbReference type="GO" id="GO:0008270">
    <property type="term" value="F:zinc ion binding"/>
    <property type="evidence" value="ECO:0007669"/>
    <property type="project" value="UniProtKB-KW"/>
</dbReference>
<evidence type="ECO:0000313" key="7">
    <source>
        <dbReference type="EMBL" id="AYV83754.1"/>
    </source>
</evidence>
<reference evidence="7" key="1">
    <citation type="submission" date="2018-10" db="EMBL/GenBank/DDBJ databases">
        <title>Hidden diversity of soil giant viruses.</title>
        <authorList>
            <person name="Schulz F."/>
            <person name="Alteio L."/>
            <person name="Goudeau D."/>
            <person name="Ryan E.M."/>
            <person name="Malmstrom R.R."/>
            <person name="Blanchard J."/>
            <person name="Woyke T."/>
        </authorList>
    </citation>
    <scope>NUCLEOTIDE SEQUENCE</scope>
    <source>
        <strain evidence="7">HYV1</strain>
    </source>
</reference>
<dbReference type="Pfam" id="PF13639">
    <property type="entry name" value="zf-RING_2"/>
    <property type="match status" value="1"/>
</dbReference>
<name>A0A3G5AAY4_9VIRU</name>
<sequence length="274" mass="32116">MKYIVFFILALSYFLFVIKGIIDTKYQKTQFQEFYKSLDDKTNKTVCSEVAYLHYLDNIIVIGVFNGLIALLPLKYCFDVVFRYHPLIIRGGPDKGISLLACIFWCALSPFVIVAATTTRSSECPFIDYSPIFQLTLPLVILYCVYAVLVIFFITYRHRGQQIWNIITHHDIPEPDYELRNYPIDRIVGKYSLVKKLYISEEVACPICYEELEEETKLIVFACGHYFHPRCIVTWLNQRNSCPMCLETFQRNVARDLNSNIYTFPFFFGREIEL</sequence>
<keyword evidence="5" id="KW-1133">Transmembrane helix</keyword>
<evidence type="ECO:0000256" key="4">
    <source>
        <dbReference type="PROSITE-ProRule" id="PRU00175"/>
    </source>
</evidence>
<dbReference type="SUPFAM" id="SSF57850">
    <property type="entry name" value="RING/U-box"/>
    <property type="match status" value="1"/>
</dbReference>
<dbReference type="PANTHER" id="PTHR45798:SF97">
    <property type="entry name" value="ALCOHOL-SENSITIVE RING FINGER PROTEIN 1"/>
    <property type="match status" value="1"/>
</dbReference>
<keyword evidence="5" id="KW-0472">Membrane</keyword>
<protein>
    <recommendedName>
        <fullName evidence="6">RING-type domain-containing protein</fullName>
    </recommendedName>
</protein>
<dbReference type="SMART" id="SM00184">
    <property type="entry name" value="RING"/>
    <property type="match status" value="1"/>
</dbReference>
<dbReference type="InterPro" id="IPR052788">
    <property type="entry name" value="RING-type_E3_ligase_ATL"/>
</dbReference>
<dbReference type="InterPro" id="IPR001841">
    <property type="entry name" value="Znf_RING"/>
</dbReference>
<evidence type="ECO:0000259" key="6">
    <source>
        <dbReference type="PROSITE" id="PS50089"/>
    </source>
</evidence>
<evidence type="ECO:0000256" key="2">
    <source>
        <dbReference type="ARBA" id="ARBA00022771"/>
    </source>
</evidence>
<keyword evidence="3" id="KW-0862">Zinc</keyword>
<proteinExistence type="predicted"/>
<gene>
    <name evidence="7" type="ORF">Hyperionvirus11_27</name>
</gene>
<keyword evidence="1" id="KW-0479">Metal-binding</keyword>
<keyword evidence="5" id="KW-0812">Transmembrane</keyword>
<feature type="transmembrane region" description="Helical" evidence="5">
    <location>
        <begin position="137"/>
        <end position="156"/>
    </location>
</feature>
<dbReference type="Gene3D" id="3.30.40.10">
    <property type="entry name" value="Zinc/RING finger domain, C3HC4 (zinc finger)"/>
    <property type="match status" value="1"/>
</dbReference>
<dbReference type="PANTHER" id="PTHR45798">
    <property type="entry name" value="RING-H2 FINGER PROTEIN ATL61-RELATED-RELATED"/>
    <property type="match status" value="1"/>
</dbReference>
<organism evidence="7">
    <name type="scientific">Hyperionvirus sp</name>
    <dbReference type="NCBI Taxonomy" id="2487770"/>
    <lineage>
        <taxon>Viruses</taxon>
        <taxon>Varidnaviria</taxon>
        <taxon>Bamfordvirae</taxon>
        <taxon>Nucleocytoviricota</taxon>
        <taxon>Megaviricetes</taxon>
        <taxon>Imitervirales</taxon>
        <taxon>Mimiviridae</taxon>
        <taxon>Klosneuvirinae</taxon>
    </lineage>
</organism>
<evidence type="ECO:0000256" key="1">
    <source>
        <dbReference type="ARBA" id="ARBA00022723"/>
    </source>
</evidence>
<evidence type="ECO:0000256" key="5">
    <source>
        <dbReference type="SAM" id="Phobius"/>
    </source>
</evidence>
<dbReference type="CDD" id="cd16454">
    <property type="entry name" value="RING-H2_PA-TM-RING"/>
    <property type="match status" value="1"/>
</dbReference>
<evidence type="ECO:0000256" key="3">
    <source>
        <dbReference type="ARBA" id="ARBA00022833"/>
    </source>
</evidence>
<feature type="domain" description="RING-type" evidence="6">
    <location>
        <begin position="205"/>
        <end position="245"/>
    </location>
</feature>
<dbReference type="InterPro" id="IPR013083">
    <property type="entry name" value="Znf_RING/FYVE/PHD"/>
</dbReference>